<keyword evidence="1" id="KW-0472">Membrane</keyword>
<protein>
    <submittedName>
        <fullName evidence="2">Uncharacterized protein</fullName>
    </submittedName>
</protein>
<feature type="transmembrane region" description="Helical" evidence="1">
    <location>
        <begin position="209"/>
        <end position="232"/>
    </location>
</feature>
<accession>A0A1Y1XIL2</accession>
<feature type="transmembrane region" description="Helical" evidence="1">
    <location>
        <begin position="118"/>
        <end position="138"/>
    </location>
</feature>
<evidence type="ECO:0000313" key="2">
    <source>
        <dbReference type="EMBL" id="ORX85601.1"/>
    </source>
</evidence>
<dbReference type="OrthoDB" id="2153511at2759"/>
<evidence type="ECO:0000313" key="3">
    <source>
        <dbReference type="Proteomes" id="UP000193944"/>
    </source>
</evidence>
<dbReference type="PANTHER" id="PTHR31600:SF2">
    <property type="entry name" value="GAMETE ENRICHED GENE 10 PROTEIN-RELATED"/>
    <property type="match status" value="1"/>
</dbReference>
<evidence type="ECO:0000256" key="1">
    <source>
        <dbReference type="SAM" id="Phobius"/>
    </source>
</evidence>
<feature type="transmembrane region" description="Helical" evidence="1">
    <location>
        <begin position="238"/>
        <end position="260"/>
    </location>
</feature>
<proteinExistence type="predicted"/>
<sequence>MNNNNSIKSSNKLRLNILEKTLYPFFNALPQDVPTEWVIPFLCIIEDLQYLQYIVNDKAFPTLRQYVLKLYTIFDPNIISSIQFYLTFGFIVLFTLYVYFVLIYHIRSNGRKTMSKKNLWIFNSLYTILFRYCLQFVLNFLFKPVYLLCQFNISGIPECDSVLNTVIKYIAIVTIVLITVYNVVYSNFNMNTNCLSSGKYFGSMHKANINGLLFTKLILACIAGFLFPYLMAKNVNDAIIAPLLYVFVCGVFSYLAVFQLKNQPYYSIYINNYRFAVYATIAIFQAISFIFHSIDIYKSQVVADIVPVIIIILFIVNFKLNDIYYKSILKRIYKKYYEKQVVSDLRESTSVDELKYSPEKLKKKSVYQSVERITTETYIKKEIKVFKNFYECEIACRFLRNNRNIEAYQLMRKLFEEGFNQFKHEANIYIMAWYYIHSMKKFYKENNLLKKYDMNLFNDEGILNNAMDLKLDMRKKYLINKAESYIEIEKRENSMNTNSLDVESSIKLEELKNNVVITHIQGLQEIKELFTKLRSSTNTKDISSYALNISNICKFQNSAYSQYNTIIRQFPDAKDVSKMYVLFLMDVMNKDDLAFKYANGNVKMLAEHNSVQASANEVTSPTSANEIASPTKINDVKDKKALTSSSNSLISIPHSDFSSQSGMGRELRKKINAKNSMAKKYLLPIKNLKLNMAIFIVLFMIFFAIQAIYSISIFRYVENRSDTLNLNMNIPGAIKTVALNVRLLSYNLILNNFTAYDKHMGLLKSSLMYLDTMNMESVSSEMDIETSDSLLEPVGEYAYDTFEKKTLADSYKKFISNIKFCINREPLKEDEPIYDILFEPHFKYFIVNSKSNFDLVFSKCKEVISDQILNTFDNLDIIIISLEIALVFIILCIAYITFIPLNKSMNKILINSLRMFKYLSKENYETVITDYEEKIESLCQSFELDKEITEGHLKHGKTKTFKNIKLILSFAIIIIYVIIAGIPVLNVANEISNILTIMQKSSDRLALLKGIQLFSYEIINRDKSIFLDTEPERILTDLISKLETIQEELKTGSYGGPTFDSYPSLNNVLKENGCHRLDKAATYTNCTTIEYNPEYGFSKEVGTLPLNELIREYIYYVHNFLDDVKDGKYERPNFINKENIGIIFNNVLEGDFFKFQDGAMDNIFGDIQYIDQELLSQVSVLISNNSTVIILLISIGIVIFLAIDIFIFNKLYSDKIKEMNTLVSFLFLVPPSIVNKNEKFKRFLETTQTDD</sequence>
<reference evidence="2 3" key="2">
    <citation type="submission" date="2016-08" db="EMBL/GenBank/DDBJ databases">
        <title>Pervasive Adenine N6-methylation of Active Genes in Fungi.</title>
        <authorList>
            <consortium name="DOE Joint Genome Institute"/>
            <person name="Mondo S.J."/>
            <person name="Dannebaum R.O."/>
            <person name="Kuo R.C."/>
            <person name="Labutti K."/>
            <person name="Haridas S."/>
            <person name="Kuo A."/>
            <person name="Salamov A."/>
            <person name="Ahrendt S.R."/>
            <person name="Lipzen A."/>
            <person name="Sullivan W."/>
            <person name="Andreopoulos W.B."/>
            <person name="Clum A."/>
            <person name="Lindquist E."/>
            <person name="Daum C."/>
            <person name="Ramamoorthy G.K."/>
            <person name="Gryganskyi A."/>
            <person name="Culley D."/>
            <person name="Magnuson J.K."/>
            <person name="James T.Y."/>
            <person name="O'Malley M.A."/>
            <person name="Stajich J.E."/>
            <person name="Spatafora J.W."/>
            <person name="Visel A."/>
            <person name="Grigoriev I.V."/>
        </authorList>
    </citation>
    <scope>NUCLEOTIDE SEQUENCE [LARGE SCALE GENOMIC DNA]</scope>
    <source>
        <strain evidence="2 3">S4</strain>
    </source>
</reference>
<dbReference type="InterPro" id="IPR052994">
    <property type="entry name" value="Tiny_macrocysts_regulators"/>
</dbReference>
<keyword evidence="1" id="KW-1133">Transmembrane helix</keyword>
<dbReference type="AlphaFoldDB" id="A0A1Y1XIL2"/>
<dbReference type="PANTHER" id="PTHR31600">
    <property type="entry name" value="TINY MACROCYSTS PROTEIN B-RELATED"/>
    <property type="match status" value="1"/>
</dbReference>
<feature type="transmembrane region" description="Helical" evidence="1">
    <location>
        <begin position="300"/>
        <end position="320"/>
    </location>
</feature>
<reference evidence="2 3" key="1">
    <citation type="submission" date="2016-08" db="EMBL/GenBank/DDBJ databases">
        <title>A Parts List for Fungal Cellulosomes Revealed by Comparative Genomics.</title>
        <authorList>
            <consortium name="DOE Joint Genome Institute"/>
            <person name="Haitjema C.H."/>
            <person name="Gilmore S.P."/>
            <person name="Henske J.K."/>
            <person name="Solomon K.V."/>
            <person name="De Groot R."/>
            <person name="Kuo A."/>
            <person name="Mondo S.J."/>
            <person name="Salamov A.A."/>
            <person name="Labutti K."/>
            <person name="Zhao Z."/>
            <person name="Chiniquy J."/>
            <person name="Barry K."/>
            <person name="Brewer H.M."/>
            <person name="Purvine S.O."/>
            <person name="Wright A.T."/>
            <person name="Boxma B."/>
            <person name="Van Alen T."/>
            <person name="Hackstein J.H."/>
            <person name="Baker S.E."/>
            <person name="Grigoriev I.V."/>
            <person name="O'Malley M.A."/>
        </authorList>
    </citation>
    <scope>NUCLEOTIDE SEQUENCE [LARGE SCALE GENOMIC DNA]</scope>
    <source>
        <strain evidence="2 3">S4</strain>
    </source>
</reference>
<keyword evidence="1" id="KW-0812">Transmembrane</keyword>
<feature type="transmembrane region" description="Helical" evidence="1">
    <location>
        <begin position="272"/>
        <end position="294"/>
    </location>
</feature>
<organism evidence="2 3">
    <name type="scientific">Anaeromyces robustus</name>
    <dbReference type="NCBI Taxonomy" id="1754192"/>
    <lineage>
        <taxon>Eukaryota</taxon>
        <taxon>Fungi</taxon>
        <taxon>Fungi incertae sedis</taxon>
        <taxon>Chytridiomycota</taxon>
        <taxon>Chytridiomycota incertae sedis</taxon>
        <taxon>Neocallimastigomycetes</taxon>
        <taxon>Neocallimastigales</taxon>
        <taxon>Neocallimastigaceae</taxon>
        <taxon>Anaeromyces</taxon>
    </lineage>
</organism>
<dbReference type="EMBL" id="MCFG01000033">
    <property type="protein sequence ID" value="ORX85601.1"/>
    <property type="molecule type" value="Genomic_DNA"/>
</dbReference>
<dbReference type="STRING" id="1754192.A0A1Y1XIL2"/>
<gene>
    <name evidence="2" type="ORF">BCR32DRAFT_265554</name>
</gene>
<dbReference type="Proteomes" id="UP000193944">
    <property type="component" value="Unassembled WGS sequence"/>
</dbReference>
<name>A0A1Y1XIL2_9FUNG</name>
<feature type="transmembrane region" description="Helical" evidence="1">
    <location>
        <begin position="166"/>
        <end position="188"/>
    </location>
</feature>
<feature type="transmembrane region" description="Helical" evidence="1">
    <location>
        <begin position="84"/>
        <end position="106"/>
    </location>
</feature>
<keyword evidence="3" id="KW-1185">Reference proteome</keyword>
<feature type="transmembrane region" description="Helical" evidence="1">
    <location>
        <begin position="1188"/>
        <end position="1209"/>
    </location>
</feature>
<feature type="transmembrane region" description="Helical" evidence="1">
    <location>
        <begin position="690"/>
        <end position="709"/>
    </location>
</feature>
<feature type="transmembrane region" description="Helical" evidence="1">
    <location>
        <begin position="966"/>
        <end position="985"/>
    </location>
</feature>
<feature type="transmembrane region" description="Helical" evidence="1">
    <location>
        <begin position="877"/>
        <end position="898"/>
    </location>
</feature>
<comment type="caution">
    <text evidence="2">The sequence shown here is derived from an EMBL/GenBank/DDBJ whole genome shotgun (WGS) entry which is preliminary data.</text>
</comment>